<reference evidence="3" key="1">
    <citation type="journal article" date="2021" name="IMA Fungus">
        <title>Genomic characterization of three marine fungi, including Emericellopsis atlantica sp. nov. with signatures of a generalist lifestyle and marine biomass degradation.</title>
        <authorList>
            <person name="Hagestad O.C."/>
            <person name="Hou L."/>
            <person name="Andersen J.H."/>
            <person name="Hansen E.H."/>
            <person name="Altermark B."/>
            <person name="Li C."/>
            <person name="Kuhnert E."/>
            <person name="Cox R.J."/>
            <person name="Crous P.W."/>
            <person name="Spatafora J.W."/>
            <person name="Lail K."/>
            <person name="Amirebrahimi M."/>
            <person name="Lipzen A."/>
            <person name="Pangilinan J."/>
            <person name="Andreopoulos W."/>
            <person name="Hayes R.D."/>
            <person name="Ng V."/>
            <person name="Grigoriev I.V."/>
            <person name="Jackson S.A."/>
            <person name="Sutton T.D.S."/>
            <person name="Dobson A.D.W."/>
            <person name="Rama T."/>
        </authorList>
    </citation>
    <scope>NUCLEOTIDE SEQUENCE</scope>
    <source>
        <strain evidence="3">TS7</strain>
    </source>
</reference>
<dbReference type="Pfam" id="PF22980">
    <property type="entry name" value="Myb_DNA-bind_8"/>
    <property type="match status" value="1"/>
</dbReference>
<evidence type="ECO:0000313" key="4">
    <source>
        <dbReference type="Proteomes" id="UP000887229"/>
    </source>
</evidence>
<keyword evidence="4" id="KW-1185">Reference proteome</keyword>
<accession>A0A9P7ZUJ8</accession>
<proteinExistence type="predicted"/>
<dbReference type="Proteomes" id="UP000887229">
    <property type="component" value="Unassembled WGS sequence"/>
</dbReference>
<dbReference type="EMBL" id="MU251244">
    <property type="protein sequence ID" value="KAG9258066.1"/>
    <property type="molecule type" value="Genomic_DNA"/>
</dbReference>
<dbReference type="GeneID" id="70289896"/>
<dbReference type="AlphaFoldDB" id="A0A9P7ZUJ8"/>
<name>A0A9P7ZUJ8_9HYPO</name>
<dbReference type="InterPro" id="IPR054505">
    <property type="entry name" value="Myb_DNA-bind_8"/>
</dbReference>
<feature type="domain" description="Myb-like DNA-binding" evidence="2">
    <location>
        <begin position="9"/>
        <end position="54"/>
    </location>
</feature>
<evidence type="ECO:0000313" key="3">
    <source>
        <dbReference type="EMBL" id="KAG9258066.1"/>
    </source>
</evidence>
<feature type="compositionally biased region" description="Basic and acidic residues" evidence="1">
    <location>
        <begin position="87"/>
        <end position="101"/>
    </location>
</feature>
<dbReference type="RefSeq" id="XP_046121990.1">
    <property type="nucleotide sequence ID" value="XM_046258993.1"/>
</dbReference>
<gene>
    <name evidence="3" type="ORF">F5Z01DRAFT_316165</name>
</gene>
<sequence length="221" mass="24246">MSPNSDNAMARFLFAILKQKNLKDIDWNQVAEDPVLLQPISNGHAARMRYSRFRATVSNADGRSPSSSTGSKSKSTDKHRVSKAKTKKDGPIKAEPGRVVKQEFTQPSLSNYSPASGSAPSPYLSDHYDDFTTRFLTPCSDDMGNHNLAVNPSAIERPPGPQTFSPALDFMQAAGVPNILSPNFSAFDEAAFDINTFMTADSQSAGPNSLDEWHDRLHHQF</sequence>
<feature type="region of interest" description="Disordered" evidence="1">
    <location>
        <begin position="56"/>
        <end position="121"/>
    </location>
</feature>
<feature type="compositionally biased region" description="Low complexity" evidence="1">
    <location>
        <begin position="64"/>
        <end position="73"/>
    </location>
</feature>
<dbReference type="OrthoDB" id="3944408at2759"/>
<protein>
    <recommendedName>
        <fullName evidence="2">Myb-like DNA-binding domain-containing protein</fullName>
    </recommendedName>
</protein>
<feature type="compositionally biased region" description="Low complexity" evidence="1">
    <location>
        <begin position="110"/>
        <end position="121"/>
    </location>
</feature>
<comment type="caution">
    <text evidence="3">The sequence shown here is derived from an EMBL/GenBank/DDBJ whole genome shotgun (WGS) entry which is preliminary data.</text>
</comment>
<evidence type="ECO:0000256" key="1">
    <source>
        <dbReference type="SAM" id="MobiDB-lite"/>
    </source>
</evidence>
<evidence type="ECO:0000259" key="2">
    <source>
        <dbReference type="Pfam" id="PF22980"/>
    </source>
</evidence>
<organism evidence="3 4">
    <name type="scientific">Emericellopsis atlantica</name>
    <dbReference type="NCBI Taxonomy" id="2614577"/>
    <lineage>
        <taxon>Eukaryota</taxon>
        <taxon>Fungi</taxon>
        <taxon>Dikarya</taxon>
        <taxon>Ascomycota</taxon>
        <taxon>Pezizomycotina</taxon>
        <taxon>Sordariomycetes</taxon>
        <taxon>Hypocreomycetidae</taxon>
        <taxon>Hypocreales</taxon>
        <taxon>Bionectriaceae</taxon>
        <taxon>Emericellopsis</taxon>
    </lineage>
</organism>